<dbReference type="SUPFAM" id="SSF46689">
    <property type="entry name" value="Homeodomain-like"/>
    <property type="match status" value="1"/>
</dbReference>
<dbReference type="GO" id="GO:0005634">
    <property type="term" value="C:nucleus"/>
    <property type="evidence" value="ECO:0007669"/>
    <property type="project" value="UniProtKB-SubCell"/>
</dbReference>
<feature type="compositionally biased region" description="Pro residues" evidence="12">
    <location>
        <begin position="363"/>
        <end position="373"/>
    </location>
</feature>
<evidence type="ECO:0000256" key="7">
    <source>
        <dbReference type="ARBA" id="ARBA00023015"/>
    </source>
</evidence>
<dbReference type="NCBIfam" id="TIGR01565">
    <property type="entry name" value="homeo_ZF_HD"/>
    <property type="match status" value="1"/>
</dbReference>
<evidence type="ECO:0000256" key="4">
    <source>
        <dbReference type="ARBA" id="ARBA00022723"/>
    </source>
</evidence>
<protein>
    <recommendedName>
        <fullName evidence="13">ZF-HD dimerization-type domain-containing protein</fullName>
    </recommendedName>
</protein>
<keyword evidence="5" id="KW-0863">Zinc-finger</keyword>
<dbReference type="PROSITE" id="PS51523">
    <property type="entry name" value="ZF_HD_DIMER"/>
    <property type="match status" value="1"/>
</dbReference>
<keyword evidence="6" id="KW-0862">Zinc</keyword>
<keyword evidence="11" id="KW-0539">Nucleus</keyword>
<feature type="region of interest" description="Disordered" evidence="12">
    <location>
        <begin position="105"/>
        <end position="203"/>
    </location>
</feature>
<gene>
    <name evidence="14" type="ORF">URODEC1_LOCUS70990</name>
</gene>
<name>A0ABC9C3A3_9POAL</name>
<keyword evidence="9" id="KW-0371">Homeobox</keyword>
<evidence type="ECO:0000259" key="13">
    <source>
        <dbReference type="PROSITE" id="PS51523"/>
    </source>
</evidence>
<feature type="region of interest" description="Disordered" evidence="12">
    <location>
        <begin position="341"/>
        <end position="379"/>
    </location>
</feature>
<dbReference type="InterPro" id="IPR006456">
    <property type="entry name" value="ZF_HD_homeobox_Cys/His_dimer"/>
</dbReference>
<comment type="subunit">
    <text evidence="3">Homo- and heterodimer with other ZFHD proteins.</text>
</comment>
<dbReference type="AlphaFoldDB" id="A0ABC9C3A3"/>
<feature type="compositionally biased region" description="Pro residues" evidence="12">
    <location>
        <begin position="106"/>
        <end position="141"/>
    </location>
</feature>
<evidence type="ECO:0000313" key="14">
    <source>
        <dbReference type="EMBL" id="CAL5012686.1"/>
    </source>
</evidence>
<keyword evidence="8" id="KW-0238">DNA-binding</keyword>
<dbReference type="Gene3D" id="1.10.10.60">
    <property type="entry name" value="Homeodomain-like"/>
    <property type="match status" value="1"/>
</dbReference>
<accession>A0ABC9C3A3</accession>
<keyword evidence="10" id="KW-0804">Transcription</keyword>
<keyword evidence="7" id="KW-0805">Transcription regulation</keyword>
<keyword evidence="4" id="KW-0479">Metal-binding</keyword>
<dbReference type="EMBL" id="OZ075138">
    <property type="protein sequence ID" value="CAL5012686.1"/>
    <property type="molecule type" value="Genomic_DNA"/>
</dbReference>
<dbReference type="Pfam" id="PF04770">
    <property type="entry name" value="ZF-HD_dimer"/>
    <property type="match status" value="1"/>
</dbReference>
<evidence type="ECO:0000256" key="5">
    <source>
        <dbReference type="ARBA" id="ARBA00022771"/>
    </source>
</evidence>
<organism evidence="14 15">
    <name type="scientific">Urochloa decumbens</name>
    <dbReference type="NCBI Taxonomy" id="240449"/>
    <lineage>
        <taxon>Eukaryota</taxon>
        <taxon>Viridiplantae</taxon>
        <taxon>Streptophyta</taxon>
        <taxon>Embryophyta</taxon>
        <taxon>Tracheophyta</taxon>
        <taxon>Spermatophyta</taxon>
        <taxon>Magnoliopsida</taxon>
        <taxon>Liliopsida</taxon>
        <taxon>Poales</taxon>
        <taxon>Poaceae</taxon>
        <taxon>PACMAD clade</taxon>
        <taxon>Panicoideae</taxon>
        <taxon>Panicodae</taxon>
        <taxon>Paniceae</taxon>
        <taxon>Melinidinae</taxon>
        <taxon>Urochloa</taxon>
    </lineage>
</organism>
<reference evidence="14 15" key="2">
    <citation type="submission" date="2024-10" db="EMBL/GenBank/DDBJ databases">
        <authorList>
            <person name="Ryan C."/>
        </authorList>
    </citation>
    <scope>NUCLEOTIDE SEQUENCE [LARGE SCALE GENOMIC DNA]</scope>
</reference>
<keyword evidence="15" id="KW-1185">Reference proteome</keyword>
<feature type="compositionally biased region" description="Acidic residues" evidence="12">
    <location>
        <begin position="169"/>
        <end position="186"/>
    </location>
</feature>
<evidence type="ECO:0000256" key="10">
    <source>
        <dbReference type="ARBA" id="ARBA00023163"/>
    </source>
</evidence>
<evidence type="ECO:0000256" key="1">
    <source>
        <dbReference type="ARBA" id="ARBA00004049"/>
    </source>
</evidence>
<evidence type="ECO:0000256" key="11">
    <source>
        <dbReference type="ARBA" id="ARBA00023242"/>
    </source>
</evidence>
<reference evidence="15" key="1">
    <citation type="submission" date="2024-06" db="EMBL/GenBank/DDBJ databases">
        <authorList>
            <person name="Ryan C."/>
        </authorList>
    </citation>
    <scope>NUCLEOTIDE SEQUENCE [LARGE SCALE GENOMIC DNA]</scope>
</reference>
<evidence type="ECO:0000313" key="15">
    <source>
        <dbReference type="Proteomes" id="UP001497457"/>
    </source>
</evidence>
<evidence type="ECO:0000256" key="9">
    <source>
        <dbReference type="ARBA" id="ARBA00023155"/>
    </source>
</evidence>
<dbReference type="Proteomes" id="UP001497457">
    <property type="component" value="Chromosome 28b"/>
</dbReference>
<dbReference type="InterPro" id="IPR006455">
    <property type="entry name" value="Homeodomain_ZF_HD"/>
</dbReference>
<dbReference type="NCBIfam" id="TIGR01566">
    <property type="entry name" value="ZF_HD_prot_N"/>
    <property type="match status" value="1"/>
</dbReference>
<dbReference type="GO" id="GO:0008270">
    <property type="term" value="F:zinc ion binding"/>
    <property type="evidence" value="ECO:0007669"/>
    <property type="project" value="UniProtKB-KW"/>
</dbReference>
<feature type="domain" description="ZF-HD dimerization-type" evidence="13">
    <location>
        <begin position="51"/>
        <end position="102"/>
    </location>
</feature>
<proteinExistence type="predicted"/>
<evidence type="ECO:0000256" key="8">
    <source>
        <dbReference type="ARBA" id="ARBA00023125"/>
    </source>
</evidence>
<evidence type="ECO:0000256" key="3">
    <source>
        <dbReference type="ARBA" id="ARBA00011416"/>
    </source>
</evidence>
<evidence type="ECO:0000256" key="12">
    <source>
        <dbReference type="SAM" id="MobiDB-lite"/>
    </source>
</evidence>
<sequence length="409" mass="42082">MEAVVDAKYRPAMFLNGGPGAALAAVAKKMRPAAAAPSPAAWAAGEAVGVYRECLKNHAASLGGHALDGCGEFMPAPDADPADPASLRCAACGCHRNFHRRLLEAPPSPPLLALPPPPPPPPAPPLQPPAPPAPAPTPEAPPLVMRERDGRALPGEETPEDRRLLPAAFDDETDDDESDEGSDFDDDRPLSPMPAPAMGAPQPGYLLQPASHMLLALSTGAPSGASAPAVAVAPMPPPGSLVPTMQAVAAAATAAASAARKRFRSKFSPEQKQLMRALSERLGWRLQKRDEAVVEDSCREIGVTKAVFKVWMHNNKHNFVGGHSARRSASASAAAAAGTGASPILQSPHSAAVHPSVHAAPDAPAPPPPPPAAPFHADFNINGTASAADYFRIQPATATAPRGGSPQSC</sequence>
<dbReference type="GO" id="GO:0003677">
    <property type="term" value="F:DNA binding"/>
    <property type="evidence" value="ECO:0007669"/>
    <property type="project" value="UniProtKB-KW"/>
</dbReference>
<dbReference type="InterPro" id="IPR009057">
    <property type="entry name" value="Homeodomain-like_sf"/>
</dbReference>
<comment type="subcellular location">
    <subcellularLocation>
        <location evidence="2">Nucleus</location>
    </subcellularLocation>
</comment>
<evidence type="ECO:0000256" key="6">
    <source>
        <dbReference type="ARBA" id="ARBA00022833"/>
    </source>
</evidence>
<comment type="function">
    <text evidence="1">Putative transcription factor.</text>
</comment>
<feature type="compositionally biased region" description="Low complexity" evidence="12">
    <location>
        <begin position="341"/>
        <end position="362"/>
    </location>
</feature>
<dbReference type="PANTHER" id="PTHR31948">
    <property type="entry name" value="ZINC-FINGER HOMEODOMAIN PROTEIN 2"/>
    <property type="match status" value="1"/>
</dbReference>
<evidence type="ECO:0000256" key="2">
    <source>
        <dbReference type="ARBA" id="ARBA00004123"/>
    </source>
</evidence>
<dbReference type="PANTHER" id="PTHR31948:SF72">
    <property type="entry name" value="ZINC-FINGER HOMEODOMAIN PROTEIN 10"/>
    <property type="match status" value="1"/>
</dbReference>